<proteinExistence type="predicted"/>
<name>A0A5S9QGJ9_9GAMM</name>
<organism evidence="1 2">
    <name type="scientific">BD1-7 clade bacterium</name>
    <dbReference type="NCBI Taxonomy" id="2029982"/>
    <lineage>
        <taxon>Bacteria</taxon>
        <taxon>Pseudomonadati</taxon>
        <taxon>Pseudomonadota</taxon>
        <taxon>Gammaproteobacteria</taxon>
        <taxon>Cellvibrionales</taxon>
        <taxon>Spongiibacteraceae</taxon>
        <taxon>BD1-7 clade</taxon>
    </lineage>
</organism>
<dbReference type="AlphaFoldDB" id="A0A5S9QGJ9"/>
<reference evidence="1 2" key="1">
    <citation type="submission" date="2019-11" db="EMBL/GenBank/DDBJ databases">
        <authorList>
            <person name="Holert J."/>
        </authorList>
    </citation>
    <scope>NUCLEOTIDE SEQUENCE [LARGE SCALE GENOMIC DNA]</scope>
    <source>
        <strain evidence="1">BC5_2</strain>
    </source>
</reference>
<sequence>MMVSIIGEKNVCKQSPKRIHNRVMGINQRGFSRVTESMQMKAASVHAAMMFLSALNKNTDATRSIVDVRRPNFEAWFNRSFFDIDMSGIPCLLFP</sequence>
<protein>
    <submittedName>
        <fullName evidence="1">Uncharacterized protein</fullName>
    </submittedName>
</protein>
<evidence type="ECO:0000313" key="2">
    <source>
        <dbReference type="Proteomes" id="UP000434580"/>
    </source>
</evidence>
<dbReference type="EMBL" id="CACSII010000019">
    <property type="protein sequence ID" value="CAA0117797.1"/>
    <property type="molecule type" value="Genomic_DNA"/>
</dbReference>
<dbReference type="Proteomes" id="UP000434580">
    <property type="component" value="Unassembled WGS sequence"/>
</dbReference>
<gene>
    <name evidence="1" type="ORF">DPBNPPHM_02333</name>
</gene>
<evidence type="ECO:0000313" key="1">
    <source>
        <dbReference type="EMBL" id="CAA0117797.1"/>
    </source>
</evidence>
<accession>A0A5S9QGJ9</accession>